<dbReference type="Gene3D" id="1.10.260.40">
    <property type="entry name" value="lambda repressor-like DNA-binding domains"/>
    <property type="match status" value="1"/>
</dbReference>
<protein>
    <submittedName>
        <fullName evidence="3">Helix-turn-helix domain-containing protein</fullName>
    </submittedName>
</protein>
<evidence type="ECO:0000256" key="1">
    <source>
        <dbReference type="SAM" id="MobiDB-lite"/>
    </source>
</evidence>
<dbReference type="InterPro" id="IPR010982">
    <property type="entry name" value="Lambda_DNA-bd_dom_sf"/>
</dbReference>
<dbReference type="InterPro" id="IPR001387">
    <property type="entry name" value="Cro/C1-type_HTH"/>
</dbReference>
<dbReference type="CDD" id="cd00093">
    <property type="entry name" value="HTH_XRE"/>
    <property type="match status" value="1"/>
</dbReference>
<dbReference type="SUPFAM" id="SSF47413">
    <property type="entry name" value="lambda repressor-like DNA-binding domains"/>
    <property type="match status" value="1"/>
</dbReference>
<dbReference type="PROSITE" id="PS50943">
    <property type="entry name" value="HTH_CROC1"/>
    <property type="match status" value="1"/>
</dbReference>
<evidence type="ECO:0000313" key="4">
    <source>
        <dbReference type="Proteomes" id="UP001595699"/>
    </source>
</evidence>
<dbReference type="Pfam" id="PF01381">
    <property type="entry name" value="HTH_3"/>
    <property type="match status" value="1"/>
</dbReference>
<accession>A0ABV7YNJ5</accession>
<feature type="region of interest" description="Disordered" evidence="1">
    <location>
        <begin position="65"/>
        <end position="84"/>
    </location>
</feature>
<feature type="domain" description="HTH cro/C1-type" evidence="2">
    <location>
        <begin position="13"/>
        <end position="54"/>
    </location>
</feature>
<name>A0ABV7YNJ5_9ACTN</name>
<dbReference type="RefSeq" id="WP_205117686.1">
    <property type="nucleotide sequence ID" value="NZ_JAFBCM010000001.1"/>
</dbReference>
<reference evidence="4" key="1">
    <citation type="journal article" date="2019" name="Int. J. Syst. Evol. Microbiol.">
        <title>The Global Catalogue of Microorganisms (GCM) 10K type strain sequencing project: providing services to taxonomists for standard genome sequencing and annotation.</title>
        <authorList>
            <consortium name="The Broad Institute Genomics Platform"/>
            <consortium name="The Broad Institute Genome Sequencing Center for Infectious Disease"/>
            <person name="Wu L."/>
            <person name="Ma J."/>
        </authorList>
    </citation>
    <scope>NUCLEOTIDE SEQUENCE [LARGE SCALE GENOMIC DNA]</scope>
    <source>
        <strain evidence="4">CGMCC 4.7241</strain>
    </source>
</reference>
<organism evidence="3 4">
    <name type="scientific">Tenggerimyces flavus</name>
    <dbReference type="NCBI Taxonomy" id="1708749"/>
    <lineage>
        <taxon>Bacteria</taxon>
        <taxon>Bacillati</taxon>
        <taxon>Actinomycetota</taxon>
        <taxon>Actinomycetes</taxon>
        <taxon>Propionibacteriales</taxon>
        <taxon>Nocardioidaceae</taxon>
        <taxon>Tenggerimyces</taxon>
    </lineage>
</organism>
<dbReference type="Proteomes" id="UP001595699">
    <property type="component" value="Unassembled WGS sequence"/>
</dbReference>
<comment type="caution">
    <text evidence="3">The sequence shown here is derived from an EMBL/GenBank/DDBJ whole genome shotgun (WGS) entry which is preliminary data.</text>
</comment>
<evidence type="ECO:0000313" key="3">
    <source>
        <dbReference type="EMBL" id="MFC3766771.1"/>
    </source>
</evidence>
<sequence>MGTDRERLGQVAKRRRLALGRTIAEVAKAAGITAKTVGQIEAGNRVRELTLWRLNAGLDWQEGSSQAVLNGGEPSPLDGAAKERPRYTREQLVAALGLLHQIVDVAEVSAVERDRIHSRIVELEERLRSLVTA</sequence>
<evidence type="ECO:0000259" key="2">
    <source>
        <dbReference type="PROSITE" id="PS50943"/>
    </source>
</evidence>
<dbReference type="EMBL" id="JBHRZH010000060">
    <property type="protein sequence ID" value="MFC3766771.1"/>
    <property type="molecule type" value="Genomic_DNA"/>
</dbReference>
<proteinExistence type="predicted"/>
<gene>
    <name evidence="3" type="ORF">ACFOUW_38500</name>
</gene>
<keyword evidence="4" id="KW-1185">Reference proteome</keyword>